<dbReference type="SUPFAM" id="SSF52980">
    <property type="entry name" value="Restriction endonuclease-like"/>
    <property type="match status" value="1"/>
</dbReference>
<proteinExistence type="predicted"/>
<organism evidence="3 4">
    <name type="scientific">Caldibacillus debilis</name>
    <dbReference type="NCBI Taxonomy" id="301148"/>
    <lineage>
        <taxon>Bacteria</taxon>
        <taxon>Bacillati</taxon>
        <taxon>Bacillota</taxon>
        <taxon>Bacilli</taxon>
        <taxon>Bacillales</taxon>
        <taxon>Bacillaceae</taxon>
        <taxon>Caldibacillus</taxon>
    </lineage>
</organism>
<feature type="domain" description="Csm6 6H" evidence="2">
    <location>
        <begin position="198"/>
        <end position="265"/>
    </location>
</feature>
<feature type="coiled-coil region" evidence="1">
    <location>
        <begin position="1"/>
        <end position="31"/>
    </location>
</feature>
<dbReference type="AlphaFoldDB" id="A0A3E0K0Q1"/>
<dbReference type="Pfam" id="PF09670">
    <property type="entry name" value="Cas_Cas02710"/>
    <property type="match status" value="1"/>
</dbReference>
<protein>
    <submittedName>
        <fullName evidence="3">TIGR02710 family CRISPR-associated protein</fullName>
    </submittedName>
</protein>
<dbReference type="EMBL" id="QEWE01000025">
    <property type="protein sequence ID" value="REJ26460.1"/>
    <property type="molecule type" value="Genomic_DNA"/>
</dbReference>
<evidence type="ECO:0000259" key="2">
    <source>
        <dbReference type="Pfam" id="PF22205"/>
    </source>
</evidence>
<dbReference type="NCBIfam" id="TIGR02710">
    <property type="entry name" value="TIGR02710 family CRISPR-associated CARF protein"/>
    <property type="match status" value="1"/>
</dbReference>
<evidence type="ECO:0000256" key="1">
    <source>
        <dbReference type="SAM" id="Coils"/>
    </source>
</evidence>
<name>A0A3E0K0Q1_9BACI</name>
<dbReference type="Pfam" id="PF22205">
    <property type="entry name" value="Csm6_6H"/>
    <property type="match status" value="1"/>
</dbReference>
<gene>
    <name evidence="3" type="ORF">C6P37_13375</name>
</gene>
<dbReference type="InterPro" id="IPR054008">
    <property type="entry name" value="Csm6_6H"/>
</dbReference>
<evidence type="ECO:0000313" key="3">
    <source>
        <dbReference type="EMBL" id="REJ26460.1"/>
    </source>
</evidence>
<dbReference type="RefSeq" id="WP_276644251.1">
    <property type="nucleotide sequence ID" value="NZ_QEWE01000025.1"/>
</dbReference>
<sequence>MEERNHLLQQIEEKKKALDELISEDQKEKREWLAYYEKEVFPYIRQYFQNVESKKVKKEYDVLILTVGSSIYPLILSIDAIRPKNVVFLCTDQYVDNVNRIAEISGLRPTQIKIANVDPVDPEPIYKKIKEISLEYKGKTMAVDFTGGTKSMSGGMAMAGGMVGADLVYISSKWNNLLRITMPGTERLELLSNPYLVFGDIEVKRVQKLWEQGEYFAASDLLDQLYEKLPEQYEYHVLSELAKAYSSWELFNMKGAYEHMEFVVNTGFPHLRRMGKTVFSEKEKEILKNQLEIIQTFTDKHEGKSIALKDLQDVRFIKNLLFIFYTLALKLKKQNRLDISSLYLYRVIEMIGQHRMATYGVATDQPDYSELRMDGETLMEKLNQLLKRLKIKQRPFKELPEQLALANTHLLLTVLDDPVAQAVHHGKLRNVSEARNYSILAHGFMNIDESKYKSLFEVAQTFLEKFLEVNQRRMEEAEHYQFIIPDYLKNA</sequence>
<dbReference type="InterPro" id="IPR011335">
    <property type="entry name" value="Restrct_endonuc-II-like"/>
</dbReference>
<accession>A0A3E0K0Q1</accession>
<comment type="caution">
    <text evidence="3">The sequence shown here is derived from an EMBL/GenBank/DDBJ whole genome shotgun (WGS) entry which is preliminary data.</text>
</comment>
<dbReference type="Gene3D" id="3.40.50.10770">
    <property type="entry name" value="Hypothetical protein VC1899 like domain (Restriction endonuclease-like)"/>
    <property type="match status" value="1"/>
</dbReference>
<evidence type="ECO:0000313" key="4">
    <source>
        <dbReference type="Proteomes" id="UP000257014"/>
    </source>
</evidence>
<keyword evidence="1" id="KW-0175">Coiled coil</keyword>
<reference evidence="3 4" key="1">
    <citation type="submission" date="2018-03" db="EMBL/GenBank/DDBJ databases">
        <authorList>
            <person name="Keele B.F."/>
        </authorList>
    </citation>
    <scope>NUCLEOTIDE SEQUENCE [LARGE SCALE GENOMIC DNA]</scope>
    <source>
        <strain evidence="3">ZCTH4_d</strain>
    </source>
</reference>
<dbReference type="InterPro" id="IPR014082">
    <property type="entry name" value="CRISPR-assoc_prot_Cas02710"/>
</dbReference>
<dbReference type="Proteomes" id="UP000257014">
    <property type="component" value="Unassembled WGS sequence"/>
</dbReference>